<feature type="region of interest" description="Disordered" evidence="8">
    <location>
        <begin position="1"/>
        <end position="30"/>
    </location>
</feature>
<feature type="domain" description="PAS" evidence="10">
    <location>
        <begin position="633"/>
        <end position="703"/>
    </location>
</feature>
<dbReference type="GO" id="GO:0003700">
    <property type="term" value="F:DNA-binding transcription factor activity"/>
    <property type="evidence" value="ECO:0007669"/>
    <property type="project" value="TreeGrafter"/>
</dbReference>
<evidence type="ECO:0000256" key="6">
    <source>
        <dbReference type="ARBA" id="ARBA00023163"/>
    </source>
</evidence>
<dbReference type="OrthoDB" id="9784962at2"/>
<dbReference type="SUPFAM" id="SSF47384">
    <property type="entry name" value="Homodimeric domain of signal transducing histidine kinase"/>
    <property type="match status" value="1"/>
</dbReference>
<dbReference type="SMART" id="SM00091">
    <property type="entry name" value="PAS"/>
    <property type="match status" value="1"/>
</dbReference>
<dbReference type="CDD" id="cd06267">
    <property type="entry name" value="PBP1_LacI_sugar_binding-like"/>
    <property type="match status" value="1"/>
</dbReference>
<dbReference type="PROSITE" id="PS50109">
    <property type="entry name" value="HIS_KIN"/>
    <property type="match status" value="1"/>
</dbReference>
<evidence type="ECO:0000256" key="2">
    <source>
        <dbReference type="ARBA" id="ARBA00012438"/>
    </source>
</evidence>
<dbReference type="SUPFAM" id="SSF53822">
    <property type="entry name" value="Periplasmic binding protein-like I"/>
    <property type="match status" value="1"/>
</dbReference>
<dbReference type="Pfam" id="PF08448">
    <property type="entry name" value="PAS_4"/>
    <property type="match status" value="1"/>
</dbReference>
<keyword evidence="4" id="KW-0805">Transcription regulation</keyword>
<dbReference type="AlphaFoldDB" id="A0A1W1UNP9"/>
<comment type="catalytic activity">
    <reaction evidence="1">
        <text>ATP + protein L-histidine = ADP + protein N-phospho-L-histidine.</text>
        <dbReference type="EC" id="2.7.13.3"/>
    </reaction>
</comment>
<name>A0A1W1UNP9_9DEIO</name>
<dbReference type="GO" id="GO:0000155">
    <property type="term" value="F:phosphorelay sensor kinase activity"/>
    <property type="evidence" value="ECO:0007669"/>
    <property type="project" value="InterPro"/>
</dbReference>
<dbReference type="PRINTS" id="PR00344">
    <property type="entry name" value="BCTRLSENSOR"/>
</dbReference>
<dbReference type="InterPro" id="IPR005467">
    <property type="entry name" value="His_kinase_dom"/>
</dbReference>
<dbReference type="SUPFAM" id="SSF55874">
    <property type="entry name" value="ATPase domain of HSP90 chaperone/DNA topoisomerase II/histidine kinase"/>
    <property type="match status" value="1"/>
</dbReference>
<dbReference type="Gene3D" id="3.40.50.2300">
    <property type="match status" value="2"/>
</dbReference>
<dbReference type="PANTHER" id="PTHR30146">
    <property type="entry name" value="LACI-RELATED TRANSCRIPTIONAL REPRESSOR"/>
    <property type="match status" value="1"/>
</dbReference>
<dbReference type="Gene3D" id="3.30.565.10">
    <property type="entry name" value="Histidine kinase-like ATPase, C-terminal domain"/>
    <property type="match status" value="1"/>
</dbReference>
<sequence>MRSVTGKALPLKGELGRNPNAFPSRNPAPEGREFRVQVSDFDLPFAAKRSERSVGPRKTVAVLTDHMFHHYSTTLLAGAQSVLNAHGYGVTVYVGGHLTPGAHGYEQSSALYNLIRPEAHSGALLFSLTLSLSENTQQLEDFAQFLSPLPLVSVGRRVRGIPGVEVDNHTGMREMMKHLLDTCGYTQLAFVRGILGNFDSDEREGTFRKALKTHGLKVGEHQILSGNYSREAAHRATEEFLTSGCMPGVQVLVCANDDMAEGVMRAVRESGRRIPEDIAVVGFDDIGTARTALPPLTTVRQPIFKEGQASAQMLLSLLGERSDPLTGLSSELVVRESCGVHLRSPPPQVLPNVAVHPPRPVRLPRERQLRQAFSAAIMTDQPPDFLSLWRTAMAEVTHSDAEVSLWRDFLQTLSAPFQAQTAEEARKLAQLQLDATWLLLDAAQTFRATQLHEEGVRSARVAAMFAARSQDALSHAVRDYFDHLRLARYILVVYPEPTDQPSPVGQVVLSGPGPLPIDSGPFETRQLLPAPMQGELDRPVLLVAPLNTAEVHFGYLLYERPDENTDWNEETAKVYFDDETQLRTVTHALLYQRERQVRERHAAELERHAAELERHTHELEAEVQRRTEHIAHREARFRALVQSASDLITVMSEDFSIQYISPAAQAVFGHAPEAMQGRSLLEFAPSDQWGDSKRLIARLLREGQGSTLRREFRFLHASGEERWMEGRITNLLSDPDVGGLVLNSRDITDAVRTRQELEASHQEVLASHQQVLASERLASLGRLTAGLAHEINTPLAATMNYLHSLRLLVMEYKTSLRTPEVTADDHEEISAEMLQVLEDAEKTTGRIGEFIRQMRTHTRNVAGGVSIFDPFKLASETLAMVAHQARLADVELHLEFYPLALSLRGEPGRFTQVLTNLVVNAIHACEGLPRGRRVDVRFRCSGDRLNMQVEDNGTGMTPEVLERIFDPLFTTKDAGKGTGLGLSIIHDIVHGHFGGEITVESTVGAGTLVDVRFKTPDAIA</sequence>
<feature type="domain" description="PAC" evidence="11">
    <location>
        <begin position="708"/>
        <end position="759"/>
    </location>
</feature>
<dbReference type="Gene3D" id="1.10.287.130">
    <property type="match status" value="1"/>
</dbReference>
<evidence type="ECO:0000259" key="11">
    <source>
        <dbReference type="PROSITE" id="PS50113"/>
    </source>
</evidence>
<dbReference type="InterPro" id="IPR028082">
    <property type="entry name" value="Peripla_BP_I"/>
</dbReference>
<dbReference type="InterPro" id="IPR003594">
    <property type="entry name" value="HATPase_dom"/>
</dbReference>
<keyword evidence="7" id="KW-0175">Coiled coil</keyword>
<accession>A0A1W1UNP9</accession>
<dbReference type="PROSITE" id="PS50113">
    <property type="entry name" value="PAC"/>
    <property type="match status" value="1"/>
</dbReference>
<dbReference type="PANTHER" id="PTHR30146:SF24">
    <property type="entry name" value="XYLOSE OPERON REGULATORY PROTEIN"/>
    <property type="match status" value="1"/>
</dbReference>
<dbReference type="STRING" id="695939.SAMN00790413_04117"/>
<dbReference type="SMART" id="SM00387">
    <property type="entry name" value="HATPase_c"/>
    <property type="match status" value="1"/>
</dbReference>
<keyword evidence="6" id="KW-0804">Transcription</keyword>
<dbReference type="SMART" id="SM00388">
    <property type="entry name" value="HisKA"/>
    <property type="match status" value="1"/>
</dbReference>
<proteinExistence type="predicted"/>
<dbReference type="EC" id="2.7.13.3" evidence="2"/>
<dbReference type="EMBL" id="FWWU01000006">
    <property type="protein sequence ID" value="SMB82716.1"/>
    <property type="molecule type" value="Genomic_DNA"/>
</dbReference>
<dbReference type="InterPro" id="IPR004358">
    <property type="entry name" value="Sig_transdc_His_kin-like_C"/>
</dbReference>
<dbReference type="InterPro" id="IPR003661">
    <property type="entry name" value="HisK_dim/P_dom"/>
</dbReference>
<evidence type="ECO:0000259" key="9">
    <source>
        <dbReference type="PROSITE" id="PS50109"/>
    </source>
</evidence>
<dbReference type="CDD" id="cd00082">
    <property type="entry name" value="HisKA"/>
    <property type="match status" value="1"/>
</dbReference>
<dbReference type="InterPro" id="IPR036890">
    <property type="entry name" value="HATPase_C_sf"/>
</dbReference>
<evidence type="ECO:0000256" key="3">
    <source>
        <dbReference type="ARBA" id="ARBA00022553"/>
    </source>
</evidence>
<evidence type="ECO:0000313" key="13">
    <source>
        <dbReference type="Proteomes" id="UP000192582"/>
    </source>
</evidence>
<dbReference type="InterPro" id="IPR036097">
    <property type="entry name" value="HisK_dim/P_sf"/>
</dbReference>
<dbReference type="CDD" id="cd00130">
    <property type="entry name" value="PAS"/>
    <property type="match status" value="1"/>
</dbReference>
<reference evidence="12 13" key="1">
    <citation type="submission" date="2017-04" db="EMBL/GenBank/DDBJ databases">
        <authorList>
            <person name="Afonso C.L."/>
            <person name="Miller P.J."/>
            <person name="Scott M.A."/>
            <person name="Spackman E."/>
            <person name="Goraichik I."/>
            <person name="Dimitrov K.M."/>
            <person name="Suarez D.L."/>
            <person name="Swayne D.E."/>
        </authorList>
    </citation>
    <scope>NUCLEOTIDE SEQUENCE [LARGE SCALE GENOMIC DNA]</scope>
    <source>
        <strain evidence="12 13">KR-140</strain>
    </source>
</reference>
<keyword evidence="13" id="KW-1185">Reference proteome</keyword>
<dbReference type="SUPFAM" id="SSF55785">
    <property type="entry name" value="PYP-like sensor domain (PAS domain)"/>
    <property type="match status" value="1"/>
</dbReference>
<dbReference type="InterPro" id="IPR013656">
    <property type="entry name" value="PAS_4"/>
</dbReference>
<dbReference type="GO" id="GO:0000976">
    <property type="term" value="F:transcription cis-regulatory region binding"/>
    <property type="evidence" value="ECO:0007669"/>
    <property type="project" value="TreeGrafter"/>
</dbReference>
<feature type="domain" description="Histidine kinase" evidence="9">
    <location>
        <begin position="786"/>
        <end position="1017"/>
    </location>
</feature>
<keyword evidence="5" id="KW-0238">DNA-binding</keyword>
<dbReference type="InterPro" id="IPR035965">
    <property type="entry name" value="PAS-like_dom_sf"/>
</dbReference>
<feature type="coiled-coil region" evidence="7">
    <location>
        <begin position="598"/>
        <end position="625"/>
    </location>
</feature>
<dbReference type="InterPro" id="IPR000014">
    <property type="entry name" value="PAS"/>
</dbReference>
<dbReference type="Pfam" id="PF02518">
    <property type="entry name" value="HATPase_c"/>
    <property type="match status" value="1"/>
</dbReference>
<evidence type="ECO:0000256" key="8">
    <source>
        <dbReference type="SAM" id="MobiDB-lite"/>
    </source>
</evidence>
<dbReference type="NCBIfam" id="TIGR00229">
    <property type="entry name" value="sensory_box"/>
    <property type="match status" value="1"/>
</dbReference>
<evidence type="ECO:0000313" key="12">
    <source>
        <dbReference type="EMBL" id="SMB82716.1"/>
    </source>
</evidence>
<evidence type="ECO:0000256" key="4">
    <source>
        <dbReference type="ARBA" id="ARBA00023015"/>
    </source>
</evidence>
<dbReference type="Pfam" id="PF13377">
    <property type="entry name" value="Peripla_BP_3"/>
    <property type="match status" value="1"/>
</dbReference>
<organism evidence="12 13">
    <name type="scientific">Deinococcus hopiensis KR-140</name>
    <dbReference type="NCBI Taxonomy" id="695939"/>
    <lineage>
        <taxon>Bacteria</taxon>
        <taxon>Thermotogati</taxon>
        <taxon>Deinococcota</taxon>
        <taxon>Deinococci</taxon>
        <taxon>Deinococcales</taxon>
        <taxon>Deinococcaceae</taxon>
        <taxon>Deinococcus</taxon>
    </lineage>
</organism>
<dbReference type="PROSITE" id="PS50112">
    <property type="entry name" value="PAS"/>
    <property type="match status" value="1"/>
</dbReference>
<dbReference type="Gene3D" id="3.30.450.20">
    <property type="entry name" value="PAS domain"/>
    <property type="match status" value="1"/>
</dbReference>
<dbReference type="InterPro" id="IPR000700">
    <property type="entry name" value="PAS-assoc_C"/>
</dbReference>
<evidence type="ECO:0000256" key="5">
    <source>
        <dbReference type="ARBA" id="ARBA00023125"/>
    </source>
</evidence>
<protein>
    <recommendedName>
        <fullName evidence="2">histidine kinase</fullName>
        <ecNumber evidence="2">2.7.13.3</ecNumber>
    </recommendedName>
</protein>
<keyword evidence="3" id="KW-0597">Phosphoprotein</keyword>
<dbReference type="Proteomes" id="UP000192582">
    <property type="component" value="Unassembled WGS sequence"/>
</dbReference>
<evidence type="ECO:0000256" key="7">
    <source>
        <dbReference type="SAM" id="Coils"/>
    </source>
</evidence>
<evidence type="ECO:0000256" key="1">
    <source>
        <dbReference type="ARBA" id="ARBA00000085"/>
    </source>
</evidence>
<dbReference type="InterPro" id="IPR046335">
    <property type="entry name" value="LacI/GalR-like_sensor"/>
</dbReference>
<evidence type="ECO:0000259" key="10">
    <source>
        <dbReference type="PROSITE" id="PS50112"/>
    </source>
</evidence>
<gene>
    <name evidence="12" type="ORF">SAMN00790413_04117</name>
</gene>